<dbReference type="InParanoid" id="A0A2P6N2P5"/>
<feature type="compositionally biased region" description="Low complexity" evidence="1">
    <location>
        <begin position="328"/>
        <end position="351"/>
    </location>
</feature>
<dbReference type="Proteomes" id="UP000241769">
    <property type="component" value="Unassembled WGS sequence"/>
</dbReference>
<evidence type="ECO:0000256" key="1">
    <source>
        <dbReference type="SAM" id="MobiDB-lite"/>
    </source>
</evidence>
<evidence type="ECO:0000256" key="3">
    <source>
        <dbReference type="SAM" id="SignalP"/>
    </source>
</evidence>
<dbReference type="EMBL" id="MDYQ01000235">
    <property type="protein sequence ID" value="PRP78211.1"/>
    <property type="molecule type" value="Genomic_DNA"/>
</dbReference>
<feature type="region of interest" description="Disordered" evidence="1">
    <location>
        <begin position="317"/>
        <end position="351"/>
    </location>
</feature>
<protein>
    <submittedName>
        <fullName evidence="4">Uncharacterized protein</fullName>
    </submittedName>
</protein>
<comment type="caution">
    <text evidence="4">The sequence shown here is derived from an EMBL/GenBank/DDBJ whole genome shotgun (WGS) entry which is preliminary data.</text>
</comment>
<feature type="signal peptide" evidence="3">
    <location>
        <begin position="1"/>
        <end position="18"/>
    </location>
</feature>
<feature type="transmembrane region" description="Helical" evidence="2">
    <location>
        <begin position="360"/>
        <end position="383"/>
    </location>
</feature>
<proteinExistence type="predicted"/>
<evidence type="ECO:0000313" key="4">
    <source>
        <dbReference type="EMBL" id="PRP78211.1"/>
    </source>
</evidence>
<keyword evidence="2" id="KW-0472">Membrane</keyword>
<keyword evidence="3" id="KW-0732">Signal</keyword>
<feature type="chain" id="PRO_5015133953" evidence="3">
    <location>
        <begin position="19"/>
        <end position="411"/>
    </location>
</feature>
<evidence type="ECO:0000313" key="5">
    <source>
        <dbReference type="Proteomes" id="UP000241769"/>
    </source>
</evidence>
<keyword evidence="2" id="KW-1133">Transmembrane helix</keyword>
<name>A0A2P6N2P5_9EUKA</name>
<feature type="region of interest" description="Disordered" evidence="1">
    <location>
        <begin position="391"/>
        <end position="411"/>
    </location>
</feature>
<keyword evidence="5" id="KW-1185">Reference proteome</keyword>
<feature type="region of interest" description="Disordered" evidence="1">
    <location>
        <begin position="41"/>
        <end position="123"/>
    </location>
</feature>
<reference evidence="4 5" key="1">
    <citation type="journal article" date="2018" name="Genome Biol. Evol.">
        <title>Multiple Roots of Fruiting Body Formation in Amoebozoa.</title>
        <authorList>
            <person name="Hillmann F."/>
            <person name="Forbes G."/>
            <person name="Novohradska S."/>
            <person name="Ferling I."/>
            <person name="Riege K."/>
            <person name="Groth M."/>
            <person name="Westermann M."/>
            <person name="Marz M."/>
            <person name="Spaller T."/>
            <person name="Winckler T."/>
            <person name="Schaap P."/>
            <person name="Glockner G."/>
        </authorList>
    </citation>
    <scope>NUCLEOTIDE SEQUENCE [LARGE SCALE GENOMIC DNA]</scope>
    <source>
        <strain evidence="4 5">Jena</strain>
    </source>
</reference>
<accession>A0A2P6N2P5</accession>
<feature type="compositionally biased region" description="Low complexity" evidence="1">
    <location>
        <begin position="44"/>
        <end position="119"/>
    </location>
</feature>
<dbReference type="AlphaFoldDB" id="A0A2P6N2P5"/>
<keyword evidence="2" id="KW-0812">Transmembrane</keyword>
<gene>
    <name evidence="4" type="ORF">PROFUN_13964</name>
</gene>
<sequence>MKVARFFLFFLLSSFVFAQTNDTTPTASNSVPVDSTITDANALSSSTSSSTSSSSTSSTYTSSTSSIDTSGSPSTNTSGSPSTDTSGTSSGTSSSTSSSTSPTSGASTNSTTITPSTTPMEGPSDIIIRAAISSQQLNSSSAIPQIISALNKNGDNISALLLTYYDVGEAHTPTMGIRIADTDPTYSAAYIYLAMKDLFSRQTQLNFTMTIDDTQYIGHAVVTFRVQSAVNNSRVIINAIANVVLASPRRFYVHTPLVTLKRAEQPAVSVYVLNNVNSFAPSEALAINVMNTMNGHSFPEYEANNLPVVYGSANNKNFPDDGTGAEISTTTTTTTTNSSTSSPAVSGDDSSSDTGYRINLAAAILIPIIVAVIIIVGIVGYLVTRKKRSQPDSFARWQDDEDKDVIPLEDH</sequence>
<organism evidence="4 5">
    <name type="scientific">Planoprotostelium fungivorum</name>
    <dbReference type="NCBI Taxonomy" id="1890364"/>
    <lineage>
        <taxon>Eukaryota</taxon>
        <taxon>Amoebozoa</taxon>
        <taxon>Evosea</taxon>
        <taxon>Variosea</taxon>
        <taxon>Cavosteliida</taxon>
        <taxon>Cavosteliaceae</taxon>
        <taxon>Planoprotostelium</taxon>
    </lineage>
</organism>
<evidence type="ECO:0000256" key="2">
    <source>
        <dbReference type="SAM" id="Phobius"/>
    </source>
</evidence>